<proteinExistence type="predicted"/>
<evidence type="ECO:0000313" key="3">
    <source>
        <dbReference type="Proteomes" id="UP000238426"/>
    </source>
</evidence>
<protein>
    <recommendedName>
        <fullName evidence="4">Lipoprotein</fullName>
    </recommendedName>
</protein>
<reference evidence="2 3" key="1">
    <citation type="submission" date="2018-03" db="EMBL/GenBank/DDBJ databases">
        <title>Mesoflavibacter sp. HG37 and Mesoflavibacter sp. HG96 sp.nov., two marine bacteria isolated from seawater of Western Pacific Ocean.</title>
        <authorList>
            <person name="Cheng H."/>
            <person name="Wu Y.-H."/>
            <person name="Guo L.-L."/>
            <person name="Xu X.-W."/>
        </authorList>
    </citation>
    <scope>NUCLEOTIDE SEQUENCE [LARGE SCALE GENOMIC DNA]</scope>
    <source>
        <strain evidence="2 3">KCTC 32269</strain>
    </source>
</reference>
<accession>A0A2T1NBW9</accession>
<dbReference type="Proteomes" id="UP000238426">
    <property type="component" value="Unassembled WGS sequence"/>
</dbReference>
<sequence>MRFKNVFLLLFCFFLSCKTYSPFKSYKEKKEALKLIQDEIKLANNNYKLLKKTDTILFEIANSLKVNYRKPLLERRIDSLLKNKYNKYEFIVILKLDRINTDFVFEFDREKKSKTYFEIKTYEEAEKFFRNIDSIISKQMGIRKSN</sequence>
<dbReference type="OrthoDB" id="1462460at2"/>
<evidence type="ECO:0000313" key="2">
    <source>
        <dbReference type="EMBL" id="PSG89943.1"/>
    </source>
</evidence>
<comment type="caution">
    <text evidence="2">The sequence shown here is derived from an EMBL/GenBank/DDBJ whole genome shotgun (WGS) entry which is preliminary data.</text>
</comment>
<dbReference type="AlphaFoldDB" id="A0A2T1NBW9"/>
<keyword evidence="3" id="KW-1185">Reference proteome</keyword>
<evidence type="ECO:0008006" key="4">
    <source>
        <dbReference type="Google" id="ProtNLM"/>
    </source>
</evidence>
<gene>
    <name evidence="2" type="ORF">C7H52_01345</name>
</gene>
<evidence type="ECO:0000256" key="1">
    <source>
        <dbReference type="SAM" id="Coils"/>
    </source>
</evidence>
<dbReference type="RefSeq" id="WP_106462086.1">
    <property type="nucleotide sequence ID" value="NZ_PXOQ01000007.1"/>
</dbReference>
<organism evidence="2 3">
    <name type="scientific">Aurantibacter aestuarii</name>
    <dbReference type="NCBI Taxonomy" id="1266046"/>
    <lineage>
        <taxon>Bacteria</taxon>
        <taxon>Pseudomonadati</taxon>
        <taxon>Bacteroidota</taxon>
        <taxon>Flavobacteriia</taxon>
        <taxon>Flavobacteriales</taxon>
        <taxon>Flavobacteriaceae</taxon>
        <taxon>Aurantibacter</taxon>
    </lineage>
</organism>
<name>A0A2T1NBW9_9FLAO</name>
<dbReference type="PROSITE" id="PS51257">
    <property type="entry name" value="PROKAR_LIPOPROTEIN"/>
    <property type="match status" value="1"/>
</dbReference>
<dbReference type="EMBL" id="PXOQ01000007">
    <property type="protein sequence ID" value="PSG89943.1"/>
    <property type="molecule type" value="Genomic_DNA"/>
</dbReference>
<keyword evidence="1" id="KW-0175">Coiled coil</keyword>
<feature type="coiled-coil region" evidence="1">
    <location>
        <begin position="26"/>
        <end position="53"/>
    </location>
</feature>